<name>D0A4M8_TRYB9</name>
<accession>D0A4M8</accession>
<organism evidence="1 2">
    <name type="scientific">Trypanosoma brucei gambiense (strain MHOM/CI/86/DAL972)</name>
    <dbReference type="NCBI Taxonomy" id="679716"/>
    <lineage>
        <taxon>Eukaryota</taxon>
        <taxon>Discoba</taxon>
        <taxon>Euglenozoa</taxon>
        <taxon>Kinetoplastea</taxon>
        <taxon>Metakinetoplastina</taxon>
        <taxon>Trypanosomatida</taxon>
        <taxon>Trypanosomatidae</taxon>
        <taxon>Trypanosoma</taxon>
    </lineage>
</organism>
<sequence length="112" mass="13001">MLLPRLVFGWSPRCWPLARSVSPLLTQPRTHNAHPALGLVMHLRLRRKDPCVPLCGSCMFRCLWLIDSYVVSWLGQSAFGLHCFTVSDGVFLWPHFHPRKSEFDCIFLRETH</sequence>
<dbReference type="KEGG" id="tbg:TbgDal_X13180"/>
<dbReference type="RefSeq" id="XP_011778486.1">
    <property type="nucleotide sequence ID" value="XM_011780184.1"/>
</dbReference>
<gene>
    <name evidence="1" type="ORF">TbgDal_X13180</name>
</gene>
<dbReference type="GeneID" id="23864515"/>
<reference evidence="2" key="1">
    <citation type="journal article" date="2010" name="PLoS Negl. Trop. Dis.">
        <title>The genome sequence of Trypanosoma brucei gambiense, causative agent of chronic human african trypanosomiasis.</title>
        <authorList>
            <person name="Jackson A.P."/>
            <person name="Sanders M."/>
            <person name="Berry A."/>
            <person name="McQuillan J."/>
            <person name="Aslett M.A."/>
            <person name="Quail M.A."/>
            <person name="Chukualim B."/>
            <person name="Capewell P."/>
            <person name="MacLeod A."/>
            <person name="Melville S.E."/>
            <person name="Gibson W."/>
            <person name="Barry J.D."/>
            <person name="Berriman M."/>
            <person name="Hertz-Fowler C."/>
        </authorList>
    </citation>
    <scope>NUCLEOTIDE SEQUENCE [LARGE SCALE GENOMIC DNA]</scope>
    <source>
        <strain evidence="2">MHOM/CI/86/DAL972</strain>
    </source>
</reference>
<dbReference type="Proteomes" id="UP000002316">
    <property type="component" value="Chromosome 10"/>
</dbReference>
<dbReference type="EMBL" id="FN554973">
    <property type="protein sequence ID" value="CBH16222.1"/>
    <property type="molecule type" value="Genomic_DNA"/>
</dbReference>
<evidence type="ECO:0000313" key="2">
    <source>
        <dbReference type="Proteomes" id="UP000002316"/>
    </source>
</evidence>
<evidence type="ECO:0000313" key="1">
    <source>
        <dbReference type="EMBL" id="CBH16222.1"/>
    </source>
</evidence>
<protein>
    <submittedName>
        <fullName evidence="1">Uncharacterized protein</fullName>
    </submittedName>
</protein>
<proteinExistence type="predicted"/>
<dbReference type="AlphaFoldDB" id="D0A4M8"/>